<evidence type="ECO:0000256" key="1">
    <source>
        <dbReference type="SAM" id="MobiDB-lite"/>
    </source>
</evidence>
<evidence type="ECO:0000313" key="5">
    <source>
        <dbReference type="EMBL" id="MBB5473142.1"/>
    </source>
</evidence>
<dbReference type="EMBL" id="BJVQ01000004">
    <property type="protein sequence ID" value="GEL45430.1"/>
    <property type="molecule type" value="Genomic_DNA"/>
</dbReference>
<evidence type="ECO:0000256" key="2">
    <source>
        <dbReference type="SAM" id="Phobius"/>
    </source>
</evidence>
<evidence type="ECO:0000256" key="3">
    <source>
        <dbReference type="SAM" id="SignalP"/>
    </source>
</evidence>
<dbReference type="PROSITE" id="PS51318">
    <property type="entry name" value="TAT"/>
    <property type="match status" value="1"/>
</dbReference>
<sequence length="693" mass="71316">MPSSRRLLASAAFAGLLLLAAPSGPAGAEPAPPAAVVAAVPAVPAAPAVLQAAGPLRAAEDRTEGLRVETSATYTVDLAASVVHVEHLATLTHQTPSSGAWYYTFEEFAVPTLPGATGVAATWDDGTALRFRLQPGTDEYVPAVVVSLRPVLTYGDTRTLRVTYDLPAQPPRVATYAQVNPAFATFPVILDGDPGLASARVVVPDGPEVEVVGDAMAPTSAGGSTTWSADAVADPVAWQAQVVVRDDDALVPADVAYGDGVRVLGWPDDAEWLAFTTDLARRGLPVLEEAIGRSWTVTGELRILEAATPSAYGYAGWYDHASGTIEIGDTLDARVTLHELAHAWFNGTTFEGRWIGEALADEYAALAMERLGQERPVPAPLDPSRPDAVRLVDWEDARADGPEAGTHDEYGYAASWWVAHEVAAEIGAESLSAVVAAAVDGVDAYPAATDDAGPSGPTGWQRLLDLLEQVGGSQRAEQVFRDVVVAQGDLPLLDARAAARAEYRRLLDAGAGWAPPAAVRDAMADWDFAAATAAVPAVLALLEERDALTAELDGAGLDAPGALQGQVENAGSVAEAAEQVDDAARAASALVAADAGRDDADPFTRLGLLVGGVDGDLAAGAAALDEGRYDDAAAAAERASATLGSAPARAAAVLAGLLVLAAGGVVLVRRRRSDPTPAPAGPRAPADPSHPVA</sequence>
<keyword evidence="6" id="KW-1185">Reference proteome</keyword>
<evidence type="ECO:0000313" key="7">
    <source>
        <dbReference type="Proteomes" id="UP000564629"/>
    </source>
</evidence>
<evidence type="ECO:0008006" key="8">
    <source>
        <dbReference type="Google" id="ProtNLM"/>
    </source>
</evidence>
<dbReference type="SUPFAM" id="SSF55486">
    <property type="entry name" value="Metalloproteases ('zincins'), catalytic domain"/>
    <property type="match status" value="1"/>
</dbReference>
<keyword evidence="2" id="KW-1133">Transmembrane helix</keyword>
<keyword evidence="2" id="KW-0812">Transmembrane</keyword>
<dbReference type="OrthoDB" id="3837791at2"/>
<evidence type="ECO:0000313" key="4">
    <source>
        <dbReference type="EMBL" id="GEL45430.1"/>
    </source>
</evidence>
<accession>A0A511F873</accession>
<keyword evidence="3" id="KW-0732">Signal</keyword>
<dbReference type="Proteomes" id="UP000564629">
    <property type="component" value="Unassembled WGS sequence"/>
</dbReference>
<evidence type="ECO:0000313" key="6">
    <source>
        <dbReference type="Proteomes" id="UP000321723"/>
    </source>
</evidence>
<dbReference type="InterPro" id="IPR006311">
    <property type="entry name" value="TAT_signal"/>
</dbReference>
<feature type="chain" id="PRO_5036131400" description="Peptidase M1 membrane alanine aminopeptidase domain-containing protein" evidence="3">
    <location>
        <begin position="29"/>
        <end position="693"/>
    </location>
</feature>
<name>A0A511F873_9CELL</name>
<feature type="region of interest" description="Disordered" evidence="1">
    <location>
        <begin position="672"/>
        <end position="693"/>
    </location>
</feature>
<dbReference type="Proteomes" id="UP000321723">
    <property type="component" value="Unassembled WGS sequence"/>
</dbReference>
<dbReference type="RefSeq" id="WP_146833190.1">
    <property type="nucleotide sequence ID" value="NZ_BJVQ01000004.1"/>
</dbReference>
<comment type="caution">
    <text evidence="4">The sequence shown here is derived from an EMBL/GenBank/DDBJ whole genome shotgun (WGS) entry which is preliminary data.</text>
</comment>
<reference evidence="5 7" key="2">
    <citation type="submission" date="2020-08" db="EMBL/GenBank/DDBJ databases">
        <title>Sequencing the genomes of 1000 actinobacteria strains.</title>
        <authorList>
            <person name="Klenk H.-P."/>
        </authorList>
    </citation>
    <scope>NUCLEOTIDE SEQUENCE [LARGE SCALE GENOMIC DNA]</scope>
    <source>
        <strain evidence="5 7">DSM 9581</strain>
    </source>
</reference>
<protein>
    <recommendedName>
        <fullName evidence="8">Peptidase M1 membrane alanine aminopeptidase domain-containing protein</fullName>
    </recommendedName>
</protein>
<dbReference type="EMBL" id="JACHDN010000001">
    <property type="protein sequence ID" value="MBB5473142.1"/>
    <property type="molecule type" value="Genomic_DNA"/>
</dbReference>
<dbReference type="AlphaFoldDB" id="A0A511F873"/>
<proteinExistence type="predicted"/>
<keyword evidence="2" id="KW-0472">Membrane</keyword>
<organism evidence="4 6">
    <name type="scientific">Cellulomonas hominis</name>
    <dbReference type="NCBI Taxonomy" id="156981"/>
    <lineage>
        <taxon>Bacteria</taxon>
        <taxon>Bacillati</taxon>
        <taxon>Actinomycetota</taxon>
        <taxon>Actinomycetes</taxon>
        <taxon>Micrococcales</taxon>
        <taxon>Cellulomonadaceae</taxon>
        <taxon>Cellulomonas</taxon>
    </lineage>
</organism>
<feature type="signal peptide" evidence="3">
    <location>
        <begin position="1"/>
        <end position="28"/>
    </location>
</feature>
<reference evidence="4 6" key="1">
    <citation type="submission" date="2019-07" db="EMBL/GenBank/DDBJ databases">
        <title>Whole genome shotgun sequence of Cellulomonas hominis NBRC 16055.</title>
        <authorList>
            <person name="Hosoyama A."/>
            <person name="Uohara A."/>
            <person name="Ohji S."/>
            <person name="Ichikawa N."/>
        </authorList>
    </citation>
    <scope>NUCLEOTIDE SEQUENCE [LARGE SCALE GENOMIC DNA]</scope>
    <source>
        <strain evidence="4 6">NBRC 16055</strain>
    </source>
</reference>
<gene>
    <name evidence="4" type="ORF">CHO01_05460</name>
    <name evidence="5" type="ORF">HNR08_001878</name>
</gene>
<feature type="transmembrane region" description="Helical" evidence="2">
    <location>
        <begin position="650"/>
        <end position="668"/>
    </location>
</feature>